<dbReference type="RefSeq" id="WP_156470930.1">
    <property type="nucleotide sequence ID" value="NZ_CP171132.1"/>
</dbReference>
<dbReference type="AlphaFoldDB" id="A0A378Q4T9"/>
<organism evidence="1 2">
    <name type="scientific">Faucicola atlantae</name>
    <dbReference type="NCBI Taxonomy" id="34059"/>
    <lineage>
        <taxon>Bacteria</taxon>
        <taxon>Pseudomonadati</taxon>
        <taxon>Pseudomonadota</taxon>
        <taxon>Gammaproteobacteria</taxon>
        <taxon>Moraxellales</taxon>
        <taxon>Moraxellaceae</taxon>
        <taxon>Faucicola</taxon>
    </lineage>
</organism>
<evidence type="ECO:0000313" key="1">
    <source>
        <dbReference type="EMBL" id="STY95546.1"/>
    </source>
</evidence>
<dbReference type="Proteomes" id="UP000255193">
    <property type="component" value="Unassembled WGS sequence"/>
</dbReference>
<dbReference type="EMBL" id="UGQA01000001">
    <property type="protein sequence ID" value="STY95546.1"/>
    <property type="molecule type" value="Genomic_DNA"/>
</dbReference>
<protein>
    <submittedName>
        <fullName evidence="1">Uncharacterized protein</fullName>
    </submittedName>
</protein>
<proteinExistence type="predicted"/>
<sequence>MNTFGMMSGVLVVGDVLPVKQAPMATHYDTSAQPITERARTMPAIRIAVKTNR</sequence>
<gene>
    <name evidence="1" type="ORF">NCTC11091_01340</name>
</gene>
<evidence type="ECO:0000313" key="2">
    <source>
        <dbReference type="Proteomes" id="UP000255193"/>
    </source>
</evidence>
<accession>A0A378Q4T9</accession>
<reference evidence="1 2" key="1">
    <citation type="submission" date="2018-06" db="EMBL/GenBank/DDBJ databases">
        <authorList>
            <consortium name="Pathogen Informatics"/>
            <person name="Doyle S."/>
        </authorList>
    </citation>
    <scope>NUCLEOTIDE SEQUENCE [LARGE SCALE GENOMIC DNA]</scope>
    <source>
        <strain evidence="1 2">NCTC11091</strain>
    </source>
</reference>
<name>A0A378Q4T9_9GAMM</name>
<dbReference type="OrthoDB" id="9985079at2"/>